<protein>
    <submittedName>
        <fullName evidence="1">Uncharacterized protein</fullName>
    </submittedName>
</protein>
<dbReference type="EMBL" id="GBXM01080684">
    <property type="protein sequence ID" value="JAH27893.1"/>
    <property type="molecule type" value="Transcribed_RNA"/>
</dbReference>
<proteinExistence type="predicted"/>
<name>A0A0E9RHT7_ANGAN</name>
<accession>A0A0E9RHT7</accession>
<dbReference type="AlphaFoldDB" id="A0A0E9RHT7"/>
<evidence type="ECO:0000313" key="1">
    <source>
        <dbReference type="EMBL" id="JAH27893.1"/>
    </source>
</evidence>
<reference evidence="1" key="1">
    <citation type="submission" date="2014-11" db="EMBL/GenBank/DDBJ databases">
        <authorList>
            <person name="Amaro Gonzalez C."/>
        </authorList>
    </citation>
    <scope>NUCLEOTIDE SEQUENCE</scope>
</reference>
<reference evidence="1" key="2">
    <citation type="journal article" date="2015" name="Fish Shellfish Immunol.">
        <title>Early steps in the European eel (Anguilla anguilla)-Vibrio vulnificus interaction in the gills: Role of the RtxA13 toxin.</title>
        <authorList>
            <person name="Callol A."/>
            <person name="Pajuelo D."/>
            <person name="Ebbesson L."/>
            <person name="Teles M."/>
            <person name="MacKenzie S."/>
            <person name="Amaro C."/>
        </authorList>
    </citation>
    <scope>NUCLEOTIDE SEQUENCE</scope>
</reference>
<sequence>MRQKRYIVRGRRERFKFLCATKRQKLHRRHFYAPGAKNRMFHYATDTLSSKALVHS</sequence>
<organism evidence="1">
    <name type="scientific">Anguilla anguilla</name>
    <name type="common">European freshwater eel</name>
    <name type="synonym">Muraena anguilla</name>
    <dbReference type="NCBI Taxonomy" id="7936"/>
    <lineage>
        <taxon>Eukaryota</taxon>
        <taxon>Metazoa</taxon>
        <taxon>Chordata</taxon>
        <taxon>Craniata</taxon>
        <taxon>Vertebrata</taxon>
        <taxon>Euteleostomi</taxon>
        <taxon>Actinopterygii</taxon>
        <taxon>Neopterygii</taxon>
        <taxon>Teleostei</taxon>
        <taxon>Anguilliformes</taxon>
        <taxon>Anguillidae</taxon>
        <taxon>Anguilla</taxon>
    </lineage>
</organism>